<evidence type="ECO:0000313" key="1">
    <source>
        <dbReference type="EMBL" id="KAI4369387.1"/>
    </source>
</evidence>
<evidence type="ECO:0000313" key="2">
    <source>
        <dbReference type="Proteomes" id="UP001057402"/>
    </source>
</evidence>
<protein>
    <submittedName>
        <fullName evidence="1">Uncharacterized protein</fullName>
    </submittedName>
</protein>
<gene>
    <name evidence="1" type="ORF">MLD38_017829</name>
</gene>
<organism evidence="1 2">
    <name type="scientific">Melastoma candidum</name>
    <dbReference type="NCBI Taxonomy" id="119954"/>
    <lineage>
        <taxon>Eukaryota</taxon>
        <taxon>Viridiplantae</taxon>
        <taxon>Streptophyta</taxon>
        <taxon>Embryophyta</taxon>
        <taxon>Tracheophyta</taxon>
        <taxon>Spermatophyta</taxon>
        <taxon>Magnoliopsida</taxon>
        <taxon>eudicotyledons</taxon>
        <taxon>Gunneridae</taxon>
        <taxon>Pentapetalae</taxon>
        <taxon>rosids</taxon>
        <taxon>malvids</taxon>
        <taxon>Myrtales</taxon>
        <taxon>Melastomataceae</taxon>
        <taxon>Melastomatoideae</taxon>
        <taxon>Melastomateae</taxon>
        <taxon>Melastoma</taxon>
    </lineage>
</organism>
<reference evidence="2" key="1">
    <citation type="journal article" date="2023" name="Front. Plant Sci.">
        <title>Chromosomal-level genome assembly of Melastoma candidum provides insights into trichome evolution.</title>
        <authorList>
            <person name="Zhong Y."/>
            <person name="Wu W."/>
            <person name="Sun C."/>
            <person name="Zou P."/>
            <person name="Liu Y."/>
            <person name="Dai S."/>
            <person name="Zhou R."/>
        </authorList>
    </citation>
    <scope>NUCLEOTIDE SEQUENCE [LARGE SCALE GENOMIC DNA]</scope>
</reference>
<keyword evidence="2" id="KW-1185">Reference proteome</keyword>
<comment type="caution">
    <text evidence="1">The sequence shown here is derived from an EMBL/GenBank/DDBJ whole genome shotgun (WGS) entry which is preliminary data.</text>
</comment>
<dbReference type="Proteomes" id="UP001057402">
    <property type="component" value="Chromosome 5"/>
</dbReference>
<name>A0ACB9QRD1_9MYRT</name>
<accession>A0ACB9QRD1</accession>
<dbReference type="EMBL" id="CM042884">
    <property type="protein sequence ID" value="KAI4369387.1"/>
    <property type="molecule type" value="Genomic_DNA"/>
</dbReference>
<proteinExistence type="predicted"/>
<sequence length="352" mass="38571">MHGLNRVQVYGLEKLHEALLHRPKDKPLITVSNHVASVDDSFVIASLLPPSVLMDADNQRWTLCATDRCFKNPVTSAFFPSVKGLPMSRGDGIYQKGMDMATSKLNRGGWVHIFPEGRCSRDGGKTLGSPKRGVGRLVLDTDNIPMVVPLVHTGLQDIMPTGANLPRIGKAVIVVVGDPLDFEDVLNMEESQHVTRGHLYDAVSSRIGHTLQELKLQADRLAPEQSGRLHELGQQNSERAANILQLIDWESLGVTPEVSPDQFSSTKKDSHFQQEPHLKNTGEHLNISLAYEGGIMSRMRCLVDPSELMGFAAKGLFINCRLSGGCQEDTPTRGPGPLKVRKVMMPTTATSS</sequence>